<evidence type="ECO:0000256" key="4">
    <source>
        <dbReference type="ARBA" id="ARBA00022741"/>
    </source>
</evidence>
<evidence type="ECO:0000313" key="12">
    <source>
        <dbReference type="EMBL" id="KAI5072505.1"/>
    </source>
</evidence>
<evidence type="ECO:0000256" key="2">
    <source>
        <dbReference type="ARBA" id="ARBA00022527"/>
    </source>
</evidence>
<dbReference type="GO" id="GO:0005524">
    <property type="term" value="F:ATP binding"/>
    <property type="evidence" value="ECO:0007669"/>
    <property type="project" value="UniProtKB-UniRule"/>
</dbReference>
<dbReference type="Gene3D" id="3.30.200.20">
    <property type="entry name" value="Phosphorylase Kinase, domain 1"/>
    <property type="match status" value="1"/>
</dbReference>
<keyword evidence="3" id="KW-0808">Transferase</keyword>
<dbReference type="AlphaFoldDB" id="A0A9D4ZGM3"/>
<comment type="catalytic activity">
    <reaction evidence="8">
        <text>L-seryl-[protein] + ATP = O-phospho-L-seryl-[protein] + ADP + H(+)</text>
        <dbReference type="Rhea" id="RHEA:17989"/>
        <dbReference type="Rhea" id="RHEA-COMP:9863"/>
        <dbReference type="Rhea" id="RHEA-COMP:11604"/>
        <dbReference type="ChEBI" id="CHEBI:15378"/>
        <dbReference type="ChEBI" id="CHEBI:29999"/>
        <dbReference type="ChEBI" id="CHEBI:30616"/>
        <dbReference type="ChEBI" id="CHEBI:83421"/>
        <dbReference type="ChEBI" id="CHEBI:456216"/>
        <dbReference type="EC" id="2.7.11.1"/>
    </reaction>
</comment>
<evidence type="ECO:0000256" key="7">
    <source>
        <dbReference type="ARBA" id="ARBA00047899"/>
    </source>
</evidence>
<keyword evidence="13" id="KW-1185">Reference proteome</keyword>
<evidence type="ECO:0000256" key="1">
    <source>
        <dbReference type="ARBA" id="ARBA00012513"/>
    </source>
</evidence>
<gene>
    <name evidence="12" type="ORF">GOP47_0012611</name>
</gene>
<keyword evidence="5" id="KW-0418">Kinase</keyword>
<dbReference type="InterPro" id="IPR000719">
    <property type="entry name" value="Prot_kinase_dom"/>
</dbReference>
<comment type="caution">
    <text evidence="12">The sequence shown here is derived from an EMBL/GenBank/DDBJ whole genome shotgun (WGS) entry which is preliminary data.</text>
</comment>
<name>A0A9D4ZGM3_ADICA</name>
<comment type="similarity">
    <text evidence="10">Belongs to the protein kinase superfamily.</text>
</comment>
<dbReference type="InterPro" id="IPR008271">
    <property type="entry name" value="Ser/Thr_kinase_AS"/>
</dbReference>
<accession>A0A9D4ZGM3</accession>
<dbReference type="FunFam" id="3.30.200.20:FF:000039">
    <property type="entry name" value="receptor-like protein kinase FERONIA"/>
    <property type="match status" value="1"/>
</dbReference>
<dbReference type="CDD" id="cd14066">
    <property type="entry name" value="STKc_IRAK"/>
    <property type="match status" value="1"/>
</dbReference>
<evidence type="ECO:0000259" key="11">
    <source>
        <dbReference type="PROSITE" id="PS50011"/>
    </source>
</evidence>
<evidence type="ECO:0000256" key="9">
    <source>
        <dbReference type="PROSITE-ProRule" id="PRU10141"/>
    </source>
</evidence>
<dbReference type="GO" id="GO:0004674">
    <property type="term" value="F:protein serine/threonine kinase activity"/>
    <property type="evidence" value="ECO:0007669"/>
    <property type="project" value="UniProtKB-KW"/>
</dbReference>
<dbReference type="SUPFAM" id="SSF56112">
    <property type="entry name" value="Protein kinase-like (PK-like)"/>
    <property type="match status" value="1"/>
</dbReference>
<dbReference type="OrthoDB" id="2013020at2759"/>
<dbReference type="Gene3D" id="1.10.510.10">
    <property type="entry name" value="Transferase(Phosphotransferase) domain 1"/>
    <property type="match status" value="1"/>
</dbReference>
<dbReference type="EMBL" id="JABFUD020000012">
    <property type="protein sequence ID" value="KAI5072505.1"/>
    <property type="molecule type" value="Genomic_DNA"/>
</dbReference>
<dbReference type="PROSITE" id="PS00107">
    <property type="entry name" value="PROTEIN_KINASE_ATP"/>
    <property type="match status" value="1"/>
</dbReference>
<protein>
    <recommendedName>
        <fullName evidence="1">non-specific serine/threonine protein kinase</fullName>
        <ecNumber evidence="1">2.7.11.1</ecNumber>
    </recommendedName>
</protein>
<dbReference type="InterPro" id="IPR017441">
    <property type="entry name" value="Protein_kinase_ATP_BS"/>
</dbReference>
<proteinExistence type="inferred from homology"/>
<dbReference type="PROSITE" id="PS00108">
    <property type="entry name" value="PROTEIN_KINASE_ST"/>
    <property type="match status" value="1"/>
</dbReference>
<evidence type="ECO:0000256" key="6">
    <source>
        <dbReference type="ARBA" id="ARBA00022840"/>
    </source>
</evidence>
<feature type="binding site" evidence="9">
    <location>
        <position position="186"/>
    </location>
    <ligand>
        <name>ATP</name>
        <dbReference type="ChEBI" id="CHEBI:30616"/>
    </ligand>
</feature>
<dbReference type="Pfam" id="PF00069">
    <property type="entry name" value="Pkinase"/>
    <property type="match status" value="1"/>
</dbReference>
<sequence length="500" mass="55672">FFKIYPQALSYCTIEPVNDYSRHIPSFSLGNETLLTKSSSKHNPFLILCGSKQDSVKTSPSSYHLVSCGGCFFITWVLLCPCVQRRKRPDTKELSLRAEATSTSTSVSLNESSVSGSFSISSKNCAASPSKSPQKFRGGQPFTLAELSKATRNFSPTCKIGQGGFSAVYKGRLSDGTVVAIKRAKKKVYDPRVSNEFETEVQMLVDIDHLNLVKLIGYFEENEERILVVEYVPNGNLREHLDGAHGIVLDLGMRLDICIDVAHALTYLHMYAGKTIIHRDVKPSNILLTEKYRAKVADFGYSRMGPLEMGESHVSTQVKGTAGYLDPEYLKNFQLTEKSDVYSFGIVLLETISGRKPIDPKREVKEKIMFKWAFRKFLDGKIVEILDPRLEVSNAACMVVERIAELAFQCAARTKQDRPPMKNVAEVLWDVRKNYQSLMLEREPPTLEKKVPTLASMGRNSMPARSSQHLNMTNLGAAEPGKKKLACSQSCKAPVMTGGL</sequence>
<keyword evidence="2 10" id="KW-0723">Serine/threonine-protein kinase</keyword>
<evidence type="ECO:0000256" key="5">
    <source>
        <dbReference type="ARBA" id="ARBA00022777"/>
    </source>
</evidence>
<keyword evidence="4 9" id="KW-0547">Nucleotide-binding</keyword>
<dbReference type="FunFam" id="1.10.510.10:FF:000300">
    <property type="entry name" value="Calmodulin-binding receptor-like cytoplasmic kinase 3"/>
    <property type="match status" value="1"/>
</dbReference>
<evidence type="ECO:0000256" key="8">
    <source>
        <dbReference type="ARBA" id="ARBA00048679"/>
    </source>
</evidence>
<dbReference type="EC" id="2.7.11.1" evidence="1"/>
<comment type="catalytic activity">
    <reaction evidence="7">
        <text>L-threonyl-[protein] + ATP = O-phospho-L-threonyl-[protein] + ADP + H(+)</text>
        <dbReference type="Rhea" id="RHEA:46608"/>
        <dbReference type="Rhea" id="RHEA-COMP:11060"/>
        <dbReference type="Rhea" id="RHEA-COMP:11605"/>
        <dbReference type="ChEBI" id="CHEBI:15378"/>
        <dbReference type="ChEBI" id="CHEBI:30013"/>
        <dbReference type="ChEBI" id="CHEBI:30616"/>
        <dbReference type="ChEBI" id="CHEBI:61977"/>
        <dbReference type="ChEBI" id="CHEBI:456216"/>
        <dbReference type="EC" id="2.7.11.1"/>
    </reaction>
</comment>
<evidence type="ECO:0000256" key="3">
    <source>
        <dbReference type="ARBA" id="ARBA00022679"/>
    </source>
</evidence>
<feature type="domain" description="Protein kinase" evidence="11">
    <location>
        <begin position="154"/>
        <end position="438"/>
    </location>
</feature>
<feature type="non-terminal residue" evidence="12">
    <location>
        <position position="500"/>
    </location>
</feature>
<evidence type="ECO:0000313" key="13">
    <source>
        <dbReference type="Proteomes" id="UP000886520"/>
    </source>
</evidence>
<dbReference type="PANTHER" id="PTHR46008:SF48">
    <property type="entry name" value="PROTEIN KINASE DOMAIN-CONTAINING PROTEIN"/>
    <property type="match status" value="1"/>
</dbReference>
<dbReference type="SMART" id="SM00220">
    <property type="entry name" value="S_TKc"/>
    <property type="match status" value="1"/>
</dbReference>
<dbReference type="PANTHER" id="PTHR46008">
    <property type="entry name" value="LEAF RUST 10 DISEASE-RESISTANCE LOCUS RECEPTOR-LIKE PROTEIN KINASE-LIKE 1.4"/>
    <property type="match status" value="1"/>
</dbReference>
<dbReference type="PROSITE" id="PS50011">
    <property type="entry name" value="PROTEIN_KINASE_DOM"/>
    <property type="match status" value="1"/>
</dbReference>
<dbReference type="Proteomes" id="UP000886520">
    <property type="component" value="Chromosome 12"/>
</dbReference>
<dbReference type="InterPro" id="IPR011009">
    <property type="entry name" value="Kinase-like_dom_sf"/>
</dbReference>
<evidence type="ECO:0000256" key="10">
    <source>
        <dbReference type="RuleBase" id="RU000304"/>
    </source>
</evidence>
<organism evidence="12 13">
    <name type="scientific">Adiantum capillus-veneris</name>
    <name type="common">Maidenhair fern</name>
    <dbReference type="NCBI Taxonomy" id="13818"/>
    <lineage>
        <taxon>Eukaryota</taxon>
        <taxon>Viridiplantae</taxon>
        <taxon>Streptophyta</taxon>
        <taxon>Embryophyta</taxon>
        <taxon>Tracheophyta</taxon>
        <taxon>Polypodiopsida</taxon>
        <taxon>Polypodiidae</taxon>
        <taxon>Polypodiales</taxon>
        <taxon>Pteridineae</taxon>
        <taxon>Pteridaceae</taxon>
        <taxon>Vittarioideae</taxon>
        <taxon>Adiantum</taxon>
    </lineage>
</organism>
<keyword evidence="6 9" id="KW-0067">ATP-binding</keyword>
<reference evidence="12" key="1">
    <citation type="submission" date="2021-01" db="EMBL/GenBank/DDBJ databases">
        <title>Adiantum capillus-veneris genome.</title>
        <authorList>
            <person name="Fang Y."/>
            <person name="Liao Q."/>
        </authorList>
    </citation>
    <scope>NUCLEOTIDE SEQUENCE</scope>
    <source>
        <strain evidence="12">H3</strain>
        <tissue evidence="12">Leaf</tissue>
    </source>
</reference>